<dbReference type="Pfam" id="PF00296">
    <property type="entry name" value="Bac_luciferase"/>
    <property type="match status" value="1"/>
</dbReference>
<dbReference type="GO" id="GO:0016705">
    <property type="term" value="F:oxidoreductase activity, acting on paired donors, with incorporation or reduction of molecular oxygen"/>
    <property type="evidence" value="ECO:0007669"/>
    <property type="project" value="InterPro"/>
</dbReference>
<dbReference type="InterPro" id="IPR036661">
    <property type="entry name" value="Luciferase-like_sf"/>
</dbReference>
<dbReference type="OrthoDB" id="180193at2"/>
<feature type="domain" description="Luciferase-like" evidence="2">
    <location>
        <begin position="7"/>
        <end position="294"/>
    </location>
</feature>
<accession>A0A3S0Y0N7</accession>
<evidence type="ECO:0000313" key="3">
    <source>
        <dbReference type="EMBL" id="RUR85693.1"/>
    </source>
</evidence>
<evidence type="ECO:0000256" key="1">
    <source>
        <dbReference type="ARBA" id="ARBA00023002"/>
    </source>
</evidence>
<name>A0A3S0Y0N7_CHLFR</name>
<dbReference type="NCBIfam" id="TIGR03557">
    <property type="entry name" value="F420_G6P_family"/>
    <property type="match status" value="1"/>
</dbReference>
<gene>
    <name evidence="3" type="ORF">PCC6912_05180</name>
</gene>
<dbReference type="InterPro" id="IPR050564">
    <property type="entry name" value="F420-G6PD/mer"/>
</dbReference>
<keyword evidence="4" id="KW-1185">Reference proteome</keyword>
<protein>
    <submittedName>
        <fullName evidence="3">LLM class F420-dependent oxidoreductase</fullName>
    </submittedName>
</protein>
<comment type="caution">
    <text evidence="3">The sequence shown here is derived from an EMBL/GenBank/DDBJ whole genome shotgun (WGS) entry which is preliminary data.</text>
</comment>
<dbReference type="Proteomes" id="UP000268857">
    <property type="component" value="Unassembled WGS sequence"/>
</dbReference>
<dbReference type="EMBL" id="RSCJ01000002">
    <property type="protein sequence ID" value="RUR85693.1"/>
    <property type="molecule type" value="Genomic_DNA"/>
</dbReference>
<dbReference type="InterPro" id="IPR011251">
    <property type="entry name" value="Luciferase-like_dom"/>
</dbReference>
<proteinExistence type="predicted"/>
<dbReference type="InterPro" id="IPR023907">
    <property type="entry name" value="Non-F420_Flavin_OxRdtase"/>
</dbReference>
<keyword evidence="1" id="KW-0560">Oxidoreductase</keyword>
<organism evidence="3 4">
    <name type="scientific">Chlorogloeopsis fritschii PCC 6912</name>
    <dbReference type="NCBI Taxonomy" id="211165"/>
    <lineage>
        <taxon>Bacteria</taxon>
        <taxon>Bacillati</taxon>
        <taxon>Cyanobacteriota</taxon>
        <taxon>Cyanophyceae</taxon>
        <taxon>Nostocales</taxon>
        <taxon>Chlorogloeopsidaceae</taxon>
        <taxon>Chlorogloeopsis</taxon>
    </lineage>
</organism>
<dbReference type="NCBIfam" id="TIGR03885">
    <property type="entry name" value="flavin_revert"/>
    <property type="match status" value="1"/>
</dbReference>
<dbReference type="PANTHER" id="PTHR43244:SF1">
    <property type="entry name" value="5,10-METHYLENETETRAHYDROMETHANOPTERIN REDUCTASE"/>
    <property type="match status" value="1"/>
</dbReference>
<dbReference type="STRING" id="211165.GCA_000317285_06135"/>
<evidence type="ECO:0000313" key="4">
    <source>
        <dbReference type="Proteomes" id="UP000268857"/>
    </source>
</evidence>
<dbReference type="Gene3D" id="3.20.20.30">
    <property type="entry name" value="Luciferase-like domain"/>
    <property type="match status" value="1"/>
</dbReference>
<evidence type="ECO:0000259" key="2">
    <source>
        <dbReference type="Pfam" id="PF00296"/>
    </source>
</evidence>
<dbReference type="CDD" id="cd01097">
    <property type="entry name" value="Tetrahydromethanopterin_reductase"/>
    <property type="match status" value="1"/>
</dbReference>
<sequence length="322" mass="36433">MVKIGYHASHEQFKPSELLKYVQMAEQAGFSLALSSDHFHPWSEEQGQSGFAWSWLGAAMQATPKLSYRVVCAPGQRYHPAIVAQAAATLAEMFPNRFWLTVGSGQALNEQITGGKWPCKSDRNARLKECVDIIRTLWAGETVTHHGLVCVEEAKLYTRPQTLPLIIGAAVTAKTAEWLGSWADGLITISHPLEQLQKVVDAFRRGGGEGKPMILKVQLSYDRDEEAATQKAHQQWRNNIFKNIVMTELRTPQQFDAAGEFVKPEELYEHIRISADCNQHIEWLHNYIELGFDELILHNVNREQQQFIEVFSEKVLPAVVEK</sequence>
<dbReference type="InterPro" id="IPR019945">
    <property type="entry name" value="F420_G6P_DH-rel"/>
</dbReference>
<dbReference type="PANTHER" id="PTHR43244">
    <property type="match status" value="1"/>
</dbReference>
<dbReference type="AlphaFoldDB" id="A0A3S0Y0N7"/>
<dbReference type="RefSeq" id="WP_016878141.1">
    <property type="nucleotide sequence ID" value="NZ_AJLN01000142.1"/>
</dbReference>
<reference evidence="3 4" key="1">
    <citation type="journal article" date="2019" name="Genome Biol. Evol.">
        <title>Day and night: Metabolic profiles and evolutionary relationships of six axenic non-marine cyanobacteria.</title>
        <authorList>
            <person name="Will S.E."/>
            <person name="Henke P."/>
            <person name="Boedeker C."/>
            <person name="Huang S."/>
            <person name="Brinkmann H."/>
            <person name="Rohde M."/>
            <person name="Jarek M."/>
            <person name="Friedl T."/>
            <person name="Seufert S."/>
            <person name="Schumacher M."/>
            <person name="Overmann J."/>
            <person name="Neumann-Schaal M."/>
            <person name="Petersen J."/>
        </authorList>
    </citation>
    <scope>NUCLEOTIDE SEQUENCE [LARGE SCALE GENOMIC DNA]</scope>
    <source>
        <strain evidence="3 4">PCC 6912</strain>
    </source>
</reference>
<dbReference type="SUPFAM" id="SSF51679">
    <property type="entry name" value="Bacterial luciferase-like"/>
    <property type="match status" value="1"/>
</dbReference>